<dbReference type="Proteomes" id="UP000504636">
    <property type="component" value="Unplaced"/>
</dbReference>
<keyword evidence="4" id="KW-1185">Reference proteome</keyword>
<feature type="transmembrane region" description="Helical" evidence="2">
    <location>
        <begin position="228"/>
        <end position="250"/>
    </location>
</feature>
<gene>
    <name evidence="3 5" type="ORF">BDZ99DRAFT_520427</name>
</gene>
<keyword evidence="2" id="KW-0812">Transmembrane</keyword>
<sequence>MPDTSELVVEIFAIIGAPARMMGRLPLITRYVWNGFSSPWPKTPYAEARYGKGYKWRPWLLFDISDFEVVEALINTGSDEKILAFRRSQLSEFQMIALIGALVTQAAMTALQLPFIQQVHYSAHTLLSATVIISLLAVYFTCLQYRTYGFMESPSAIRLWLSNGICYTNSEKDRVIQSSMLSHQLLQVPFELLSIAITLFIVGFGVCLGSAMSENIDLASGPTRIGDLAVFITVMIATVFALTLFGQLLGGKDIEAGRCRKYGDVFPMRHDTRVQDEDKGTSGLPTSPGMFAP</sequence>
<name>A0A6A6YN89_9PEZI</name>
<evidence type="ECO:0000256" key="1">
    <source>
        <dbReference type="SAM" id="MobiDB-lite"/>
    </source>
</evidence>
<dbReference type="EMBL" id="MU003700">
    <property type="protein sequence ID" value="KAF2810356.1"/>
    <property type="molecule type" value="Genomic_DNA"/>
</dbReference>
<dbReference type="OrthoDB" id="4941332at2759"/>
<evidence type="ECO:0000313" key="5">
    <source>
        <dbReference type="RefSeq" id="XP_033577320.1"/>
    </source>
</evidence>
<feature type="region of interest" description="Disordered" evidence="1">
    <location>
        <begin position="274"/>
        <end position="293"/>
    </location>
</feature>
<feature type="transmembrane region" description="Helical" evidence="2">
    <location>
        <begin position="121"/>
        <end position="142"/>
    </location>
</feature>
<reference evidence="3 5" key="1">
    <citation type="journal article" date="2020" name="Stud. Mycol.">
        <title>101 Dothideomycetes genomes: a test case for predicting lifestyles and emergence of pathogens.</title>
        <authorList>
            <person name="Haridas S."/>
            <person name="Albert R."/>
            <person name="Binder M."/>
            <person name="Bloem J."/>
            <person name="Labutti K."/>
            <person name="Salamov A."/>
            <person name="Andreopoulos B."/>
            <person name="Baker S."/>
            <person name="Barry K."/>
            <person name="Bills G."/>
            <person name="Bluhm B."/>
            <person name="Cannon C."/>
            <person name="Castanera R."/>
            <person name="Culley D."/>
            <person name="Daum C."/>
            <person name="Ezra D."/>
            <person name="Gonzalez J."/>
            <person name="Henrissat B."/>
            <person name="Kuo A."/>
            <person name="Liang C."/>
            <person name="Lipzen A."/>
            <person name="Lutzoni F."/>
            <person name="Magnuson J."/>
            <person name="Mondo S."/>
            <person name="Nolan M."/>
            <person name="Ohm R."/>
            <person name="Pangilinan J."/>
            <person name="Park H.-J."/>
            <person name="Ramirez L."/>
            <person name="Alfaro M."/>
            <person name="Sun H."/>
            <person name="Tritt A."/>
            <person name="Yoshinaga Y."/>
            <person name="Zwiers L.-H."/>
            <person name="Turgeon B."/>
            <person name="Goodwin S."/>
            <person name="Spatafora J."/>
            <person name="Crous P."/>
            <person name="Grigoriev I."/>
        </authorList>
    </citation>
    <scope>NUCLEOTIDE SEQUENCE</scope>
    <source>
        <strain evidence="3 5">CBS 304.34</strain>
    </source>
</reference>
<reference evidence="5" key="2">
    <citation type="submission" date="2020-04" db="EMBL/GenBank/DDBJ databases">
        <authorList>
            <consortium name="NCBI Genome Project"/>
        </authorList>
    </citation>
    <scope>NUCLEOTIDE SEQUENCE</scope>
    <source>
        <strain evidence="5">CBS 304.34</strain>
    </source>
</reference>
<feature type="transmembrane region" description="Helical" evidence="2">
    <location>
        <begin position="190"/>
        <end position="212"/>
    </location>
</feature>
<proteinExistence type="predicted"/>
<dbReference type="RefSeq" id="XP_033577320.1">
    <property type="nucleotide sequence ID" value="XM_033725527.1"/>
</dbReference>
<dbReference type="GeneID" id="54466420"/>
<dbReference type="AlphaFoldDB" id="A0A6A6YN89"/>
<protein>
    <submittedName>
        <fullName evidence="3 5">Uncharacterized protein</fullName>
    </submittedName>
</protein>
<feature type="transmembrane region" description="Helical" evidence="2">
    <location>
        <begin position="95"/>
        <end position="115"/>
    </location>
</feature>
<evidence type="ECO:0000256" key="2">
    <source>
        <dbReference type="SAM" id="Phobius"/>
    </source>
</evidence>
<evidence type="ECO:0000313" key="4">
    <source>
        <dbReference type="Proteomes" id="UP000504636"/>
    </source>
</evidence>
<organism evidence="3">
    <name type="scientific">Mytilinidion resinicola</name>
    <dbReference type="NCBI Taxonomy" id="574789"/>
    <lineage>
        <taxon>Eukaryota</taxon>
        <taxon>Fungi</taxon>
        <taxon>Dikarya</taxon>
        <taxon>Ascomycota</taxon>
        <taxon>Pezizomycotina</taxon>
        <taxon>Dothideomycetes</taxon>
        <taxon>Pleosporomycetidae</taxon>
        <taxon>Mytilinidiales</taxon>
        <taxon>Mytilinidiaceae</taxon>
        <taxon>Mytilinidion</taxon>
    </lineage>
</organism>
<reference evidence="5" key="3">
    <citation type="submission" date="2025-04" db="UniProtKB">
        <authorList>
            <consortium name="RefSeq"/>
        </authorList>
    </citation>
    <scope>IDENTIFICATION</scope>
    <source>
        <strain evidence="5">CBS 304.34</strain>
    </source>
</reference>
<keyword evidence="2" id="KW-1133">Transmembrane helix</keyword>
<evidence type="ECO:0000313" key="3">
    <source>
        <dbReference type="EMBL" id="KAF2810356.1"/>
    </source>
</evidence>
<keyword evidence="2" id="KW-0472">Membrane</keyword>
<accession>A0A6A6YN89</accession>